<feature type="compositionally biased region" description="Polar residues" evidence="1">
    <location>
        <begin position="228"/>
        <end position="246"/>
    </location>
</feature>
<feature type="compositionally biased region" description="Polar residues" evidence="1">
    <location>
        <begin position="110"/>
        <end position="129"/>
    </location>
</feature>
<name>A0A915YI95_9BACT</name>
<keyword evidence="4" id="KW-1185">Reference proteome</keyword>
<dbReference type="AlphaFoldDB" id="A0A915YI95"/>
<feature type="domain" description="Outer membrane protein beta-barrel" evidence="2">
    <location>
        <begin position="323"/>
        <end position="446"/>
    </location>
</feature>
<gene>
    <name evidence="3" type="ORF">AsAng_0041200</name>
</gene>
<feature type="compositionally biased region" description="Polar residues" evidence="1">
    <location>
        <begin position="200"/>
        <end position="221"/>
    </location>
</feature>
<dbReference type="RefSeq" id="WP_264788661.1">
    <property type="nucleotide sequence ID" value="NZ_AP026867.1"/>
</dbReference>
<dbReference type="EMBL" id="AP026867">
    <property type="protein sequence ID" value="BDS13383.1"/>
    <property type="molecule type" value="Genomic_DNA"/>
</dbReference>
<dbReference type="Proteomes" id="UP001060919">
    <property type="component" value="Chromosome"/>
</dbReference>
<proteinExistence type="predicted"/>
<evidence type="ECO:0000313" key="4">
    <source>
        <dbReference type="Proteomes" id="UP001060919"/>
    </source>
</evidence>
<feature type="region of interest" description="Disordered" evidence="1">
    <location>
        <begin position="200"/>
        <end position="246"/>
    </location>
</feature>
<evidence type="ECO:0000256" key="1">
    <source>
        <dbReference type="SAM" id="MobiDB-lite"/>
    </source>
</evidence>
<protein>
    <submittedName>
        <fullName evidence="3">Porin family protein</fullName>
    </submittedName>
</protein>
<reference evidence="3" key="1">
    <citation type="submission" date="2022-09" db="EMBL/GenBank/DDBJ databases">
        <title>Aureispira anguillicida sp. nov., isolated from Leptocephalus of Japanese eel Anguilla japonica.</title>
        <authorList>
            <person name="Yuasa K."/>
            <person name="Mekata T."/>
            <person name="Ikunari K."/>
        </authorList>
    </citation>
    <scope>NUCLEOTIDE SEQUENCE</scope>
    <source>
        <strain evidence="3">EL160426</strain>
    </source>
</reference>
<dbReference type="Pfam" id="PF13568">
    <property type="entry name" value="OMP_b-brl_2"/>
    <property type="match status" value="1"/>
</dbReference>
<accession>A0A915YI95</accession>
<evidence type="ECO:0000313" key="3">
    <source>
        <dbReference type="EMBL" id="BDS13383.1"/>
    </source>
</evidence>
<organism evidence="3 4">
    <name type="scientific">Aureispira anguillae</name>
    <dbReference type="NCBI Taxonomy" id="2864201"/>
    <lineage>
        <taxon>Bacteria</taxon>
        <taxon>Pseudomonadati</taxon>
        <taxon>Bacteroidota</taxon>
        <taxon>Saprospiria</taxon>
        <taxon>Saprospirales</taxon>
        <taxon>Saprospiraceae</taxon>
        <taxon>Aureispira</taxon>
    </lineage>
</organism>
<dbReference type="KEGG" id="aup:AsAng_0041200"/>
<dbReference type="InterPro" id="IPR025665">
    <property type="entry name" value="Beta-barrel_OMP_2"/>
</dbReference>
<feature type="compositionally biased region" description="Basic and acidic residues" evidence="1">
    <location>
        <begin position="130"/>
        <end position="146"/>
    </location>
</feature>
<sequence length="513" mass="56912">MKNKDFDNIDKLAQDAFEQFEVEFDPMDWMDMQSKLRAESSIDQMAKDALKDYEAAFDKRDWRRLEKQLDKKKNLYPHVWWLKGAEIGVMTLLLFTIFNLTTNKNHHNHSNQNYDKTTTLTPSSSSDFSTTKHNDSEVFPIKERATQDPSSKVAKGSSPQAMLERNEASSHPGQMEGAQKRLAQNSLIHPTKVNNYENSSSLVENQELSNNEVPNQTTSGFTGKDGTIVSSNSTTNGDQNDPSTLFSNDLARIENTATSANISDNDKTMRSMFSILEIPTIELTEGIKTTDPIFELKKAKLELPYNCKSYLGGVVVVGANFATSLGGTSVGYGAGLTMDSELSPRIAIKTGLIASYKKYELNELITLDKTSVDGKIYEIDQSKTTNLLVLEIPLEVQYTFFKNEKWKIYATAGLVANIISSRTYNGFQKTNANGLSISTEINSSNYERGAFEGGDFTKNTFLSVGGGLGLERQLGDKISLYILPSYRHALTTTGSDKDLIHSFGVNIGIKTAL</sequence>
<evidence type="ECO:0000259" key="2">
    <source>
        <dbReference type="Pfam" id="PF13568"/>
    </source>
</evidence>
<feature type="region of interest" description="Disordered" evidence="1">
    <location>
        <begin position="106"/>
        <end position="179"/>
    </location>
</feature>